<evidence type="ECO:0000313" key="1">
    <source>
        <dbReference type="EMBL" id="QNO53779.1"/>
    </source>
</evidence>
<dbReference type="EMBL" id="MT631550">
    <property type="protein sequence ID" value="QNO53779.1"/>
    <property type="molecule type" value="Genomic_DNA"/>
</dbReference>
<reference evidence="1" key="1">
    <citation type="submission" date="2020-06" db="EMBL/GenBank/DDBJ databases">
        <title>Unique genomic features of the anaerobic methanotrophic archaea.</title>
        <authorList>
            <person name="Chadwick G.L."/>
            <person name="Skennerton C.T."/>
            <person name="Laso-Perez R."/>
            <person name="Leu A.O."/>
            <person name="Speth D.R."/>
            <person name="Yu H."/>
            <person name="Morgan-Lang C."/>
            <person name="Hatzenpichler R."/>
            <person name="Goudeau D."/>
            <person name="Malmstrom R."/>
            <person name="Brazelton W.J."/>
            <person name="Woyke T."/>
            <person name="Hallam S.J."/>
            <person name="Tyson G.W."/>
            <person name="Wegener G."/>
            <person name="Boetius A."/>
            <person name="Orphan V."/>
        </authorList>
    </citation>
    <scope>NUCLEOTIDE SEQUENCE</scope>
</reference>
<sequence>MLKDFRGAIGLASEVLPKVNSDFEQACLWILTEAFKRMKREKRYDLTWKETCFSACLVGYMRKIRHEEDYPLLRIDPESSLYREEMLKGIEDPDTAPRIDIKLSPAWGIHEDVYYGIEAKILVEKDWRTRDASYLRRRYIATGTDNFVNGRYSDKMDRGCMAGYVVQGSASEIASRINNLLIRDGRNKEKMLNRHSINGCSDCYQSKHIRTTDNKEIELHHIFLTFI</sequence>
<gene>
    <name evidence="1" type="ORF">JMICBFOL_00028</name>
</gene>
<dbReference type="AlphaFoldDB" id="A0A7G9Z0J5"/>
<proteinExistence type="predicted"/>
<organism evidence="1">
    <name type="scientific">Candidatus Methanophagaceae archaeon ANME-1 ERB6</name>
    <dbReference type="NCBI Taxonomy" id="2759912"/>
    <lineage>
        <taxon>Archaea</taxon>
        <taxon>Methanobacteriati</taxon>
        <taxon>Methanobacteriota</taxon>
        <taxon>Stenosarchaea group</taxon>
        <taxon>Methanomicrobia</taxon>
        <taxon>Candidatus Methanophagales</taxon>
        <taxon>Candidatus Methanophagaceae</taxon>
    </lineage>
</organism>
<accession>A0A7G9Z0J5</accession>
<name>A0A7G9Z0J5_9EURY</name>
<protein>
    <submittedName>
        <fullName evidence="1">Uncharacterized protein</fullName>
    </submittedName>
</protein>